<dbReference type="GO" id="GO:0005886">
    <property type="term" value="C:plasma membrane"/>
    <property type="evidence" value="ECO:0007669"/>
    <property type="project" value="TreeGrafter"/>
</dbReference>
<reference evidence="7" key="1">
    <citation type="journal article" date="2021" name="PeerJ">
        <title>Extensive microbial diversity within the chicken gut microbiome revealed by metagenomics and culture.</title>
        <authorList>
            <person name="Gilroy R."/>
            <person name="Ravi A."/>
            <person name="Getino M."/>
            <person name="Pursley I."/>
            <person name="Horton D.L."/>
            <person name="Alikhan N.F."/>
            <person name="Baker D."/>
            <person name="Gharbi K."/>
            <person name="Hall N."/>
            <person name="Watson M."/>
            <person name="Adriaenssens E.M."/>
            <person name="Foster-Nyarko E."/>
            <person name="Jarju S."/>
            <person name="Secka A."/>
            <person name="Antonio M."/>
            <person name="Oren A."/>
            <person name="Chaudhuri R.R."/>
            <person name="La Ragione R."/>
            <person name="Hildebrand F."/>
            <person name="Pallen M.J."/>
        </authorList>
    </citation>
    <scope>NUCLEOTIDE SEQUENCE</scope>
    <source>
        <strain evidence="7">ChiHecec2B26-7398</strain>
    </source>
</reference>
<reference evidence="7" key="2">
    <citation type="submission" date="2021-04" db="EMBL/GenBank/DDBJ databases">
        <authorList>
            <person name="Gilroy R."/>
        </authorList>
    </citation>
    <scope>NUCLEOTIDE SEQUENCE</scope>
    <source>
        <strain evidence="7">ChiHecec2B26-7398</strain>
    </source>
</reference>
<gene>
    <name evidence="7" type="ORF">H9846_09445</name>
</gene>
<evidence type="ECO:0000259" key="6">
    <source>
        <dbReference type="Pfam" id="PF01957"/>
    </source>
</evidence>
<evidence type="ECO:0000256" key="1">
    <source>
        <dbReference type="ARBA" id="ARBA00004141"/>
    </source>
</evidence>
<dbReference type="Gene3D" id="2.40.50.140">
    <property type="entry name" value="Nucleic acid-binding proteins"/>
    <property type="match status" value="1"/>
</dbReference>
<evidence type="ECO:0000256" key="4">
    <source>
        <dbReference type="ARBA" id="ARBA00023136"/>
    </source>
</evidence>
<dbReference type="EMBL" id="DXEI01000139">
    <property type="protein sequence ID" value="HIX95667.1"/>
    <property type="molecule type" value="Genomic_DNA"/>
</dbReference>
<feature type="transmembrane region" description="Helical" evidence="5">
    <location>
        <begin position="7"/>
        <end position="31"/>
    </location>
</feature>
<dbReference type="PANTHER" id="PTHR33507:SF3">
    <property type="entry name" value="INNER MEMBRANE PROTEIN YBBJ"/>
    <property type="match status" value="1"/>
</dbReference>
<comment type="caution">
    <text evidence="7">The sequence shown here is derived from an EMBL/GenBank/DDBJ whole genome shotgun (WGS) entry which is preliminary data.</text>
</comment>
<dbReference type="Pfam" id="PF01957">
    <property type="entry name" value="NfeD"/>
    <property type="match status" value="1"/>
</dbReference>
<evidence type="ECO:0000256" key="5">
    <source>
        <dbReference type="SAM" id="Phobius"/>
    </source>
</evidence>
<dbReference type="Proteomes" id="UP000886751">
    <property type="component" value="Unassembled WGS sequence"/>
</dbReference>
<organism evidence="7 8">
    <name type="scientific">Candidatus Gemmiger excrementipullorum</name>
    <dbReference type="NCBI Taxonomy" id="2838610"/>
    <lineage>
        <taxon>Bacteria</taxon>
        <taxon>Bacillati</taxon>
        <taxon>Bacillota</taxon>
        <taxon>Clostridia</taxon>
        <taxon>Eubacteriales</taxon>
        <taxon>Gemmiger</taxon>
    </lineage>
</organism>
<keyword evidence="4 5" id="KW-0472">Membrane</keyword>
<comment type="subcellular location">
    <subcellularLocation>
        <location evidence="1">Membrane</location>
        <topology evidence="1">Multi-pass membrane protein</topology>
    </subcellularLocation>
</comment>
<feature type="transmembrane region" description="Helical" evidence="5">
    <location>
        <begin position="51"/>
        <end position="70"/>
    </location>
</feature>
<dbReference type="InterPro" id="IPR002810">
    <property type="entry name" value="NfeD-like_C"/>
</dbReference>
<evidence type="ECO:0000256" key="2">
    <source>
        <dbReference type="ARBA" id="ARBA00022692"/>
    </source>
</evidence>
<protein>
    <submittedName>
        <fullName evidence="7">NfeD family protein</fullName>
    </submittedName>
</protein>
<evidence type="ECO:0000313" key="7">
    <source>
        <dbReference type="EMBL" id="HIX95667.1"/>
    </source>
</evidence>
<dbReference type="PANTHER" id="PTHR33507">
    <property type="entry name" value="INNER MEMBRANE PROTEIN YBBJ"/>
    <property type="match status" value="1"/>
</dbReference>
<dbReference type="SUPFAM" id="SSF141322">
    <property type="entry name" value="NfeD domain-like"/>
    <property type="match status" value="1"/>
</dbReference>
<evidence type="ECO:0000313" key="8">
    <source>
        <dbReference type="Proteomes" id="UP000886751"/>
    </source>
</evidence>
<feature type="domain" description="NfeD-like C-terminal" evidence="6">
    <location>
        <begin position="89"/>
        <end position="139"/>
    </location>
</feature>
<keyword evidence="2 5" id="KW-0812">Transmembrane</keyword>
<sequence length="149" mass="15568">MGMDTLVWLVAVIAFIVLEAATTALVSVWFAVGAGAALVVSFFTTSLPMQAIVFAVVSAISLGVMVPTLAKRRKETPPPVTNGTRLVLHKQGVVLADIQPGYLGRVRVDGLDWQARADTPMPKGTPCRVADVDGAVLIVCPVTADTAAV</sequence>
<dbReference type="InterPro" id="IPR012340">
    <property type="entry name" value="NA-bd_OB-fold"/>
</dbReference>
<dbReference type="InterPro" id="IPR052165">
    <property type="entry name" value="Membrane_assoc_protease"/>
</dbReference>
<name>A0A9D1Y266_9FIRM</name>
<accession>A0A9D1Y266</accession>
<dbReference type="AlphaFoldDB" id="A0A9D1Y266"/>
<keyword evidence="3 5" id="KW-1133">Transmembrane helix</keyword>
<proteinExistence type="predicted"/>
<evidence type="ECO:0000256" key="3">
    <source>
        <dbReference type="ARBA" id="ARBA00022989"/>
    </source>
</evidence>